<organism evidence="3 4">
    <name type="scientific">Hydrogeniiclostridium mannosilyticum</name>
    <dbReference type="NCBI Taxonomy" id="2764322"/>
    <lineage>
        <taxon>Bacteria</taxon>
        <taxon>Bacillati</taxon>
        <taxon>Bacillota</taxon>
        <taxon>Clostridia</taxon>
        <taxon>Eubacteriales</taxon>
        <taxon>Acutalibacteraceae</taxon>
        <taxon>Hydrogeniiclostridium</taxon>
    </lineage>
</organism>
<proteinExistence type="predicted"/>
<keyword evidence="4" id="KW-1185">Reference proteome</keyword>
<evidence type="ECO:0000313" key="3">
    <source>
        <dbReference type="EMBL" id="RAQ30792.1"/>
    </source>
</evidence>
<dbReference type="Pfam" id="PF02826">
    <property type="entry name" value="2-Hacid_dh_C"/>
    <property type="match status" value="1"/>
</dbReference>
<dbReference type="EMBL" id="QLYR01000001">
    <property type="protein sequence ID" value="RAQ30792.1"/>
    <property type="molecule type" value="Genomic_DNA"/>
</dbReference>
<evidence type="ECO:0000259" key="1">
    <source>
        <dbReference type="Pfam" id="PF02826"/>
    </source>
</evidence>
<gene>
    <name evidence="3" type="ORF">DPQ25_00280</name>
</gene>
<evidence type="ECO:0000259" key="2">
    <source>
        <dbReference type="Pfam" id="PF16924"/>
    </source>
</evidence>
<dbReference type="Proteomes" id="UP000249377">
    <property type="component" value="Unassembled WGS sequence"/>
</dbReference>
<dbReference type="RefSeq" id="WP_112331986.1">
    <property type="nucleotide sequence ID" value="NZ_QLYR01000001.1"/>
</dbReference>
<dbReference type="InterPro" id="IPR036291">
    <property type="entry name" value="NAD(P)-bd_dom_sf"/>
</dbReference>
<name>A0A328UJD9_9FIRM</name>
<dbReference type="Gene3D" id="3.40.50.720">
    <property type="entry name" value="NAD(P)-binding Rossmann-like Domain"/>
    <property type="match status" value="1"/>
</dbReference>
<dbReference type="Pfam" id="PF16924">
    <property type="entry name" value="DpaA_N"/>
    <property type="match status" value="1"/>
</dbReference>
<dbReference type="NCBIfam" id="NF006162">
    <property type="entry name" value="PRK08306.1"/>
    <property type="match status" value="1"/>
</dbReference>
<sequence>MVDINSFAVLGGDKRQAALAESIAADGYTVYAWGFDRLDLSESVRKTDLAEAVSKCVNIVLPLPVTQDGVFLNAKYTDEKVRLDEGLAELMLHKQVFGGKMGKLFATSDLWYSIDTCDYYAREEFAVRNAIATSEGAIEIAVREYAGTLNGGRCLVAGFGRIGKALAWMLRGMGAHVTVSARKPEDFAWIELYGYEAIHTDHIGHSGSYDVVFNTIPAMVFNRRLLAKMRPGTLLIDLASEPGGVDFPSAGELGIPTVHALSLPGKVAPKASGEIIKNIIYSVMEE</sequence>
<feature type="domain" description="Dipicolinate synthase subunit A N-terminal" evidence="2">
    <location>
        <begin position="7"/>
        <end position="103"/>
    </location>
</feature>
<dbReference type="InterPro" id="IPR006140">
    <property type="entry name" value="D-isomer_DH_NAD-bd"/>
</dbReference>
<reference evidence="3 4" key="1">
    <citation type="submission" date="2018-06" db="EMBL/GenBank/DDBJ databases">
        <title>Noncontiguous genome sequence of Ruminococcaceae bacterium ASD2818.</title>
        <authorList>
            <person name="Chaplin A.V."/>
            <person name="Sokolova S.R."/>
            <person name="Kochetkova T.O."/>
            <person name="Goltsov A.Y."/>
            <person name="Trofimov D.Y."/>
            <person name="Efimov B.A."/>
        </authorList>
    </citation>
    <scope>NUCLEOTIDE SEQUENCE [LARGE SCALE GENOMIC DNA]</scope>
    <source>
        <strain evidence="3 4">ASD2818</strain>
    </source>
</reference>
<dbReference type="AlphaFoldDB" id="A0A328UJD9"/>
<protein>
    <submittedName>
        <fullName evidence="3">Dipicolinate synthase subunit DpsA</fullName>
    </submittedName>
</protein>
<comment type="caution">
    <text evidence="3">The sequence shown here is derived from an EMBL/GenBank/DDBJ whole genome shotgun (WGS) entry which is preliminary data.</text>
</comment>
<feature type="domain" description="D-isomer specific 2-hydroxyacid dehydrogenase NAD-binding" evidence="1">
    <location>
        <begin position="146"/>
        <end position="239"/>
    </location>
</feature>
<dbReference type="InterPro" id="IPR031629">
    <property type="entry name" value="DpaA_N"/>
</dbReference>
<dbReference type="GO" id="GO:0051287">
    <property type="term" value="F:NAD binding"/>
    <property type="evidence" value="ECO:0007669"/>
    <property type="project" value="InterPro"/>
</dbReference>
<dbReference type="SUPFAM" id="SSF51735">
    <property type="entry name" value="NAD(P)-binding Rossmann-fold domains"/>
    <property type="match status" value="1"/>
</dbReference>
<accession>A0A328UJD9</accession>
<evidence type="ECO:0000313" key="4">
    <source>
        <dbReference type="Proteomes" id="UP000249377"/>
    </source>
</evidence>